<evidence type="ECO:0000256" key="7">
    <source>
        <dbReference type="SAM" id="Phobius"/>
    </source>
</evidence>
<dbReference type="GO" id="GO:0017004">
    <property type="term" value="P:cytochrome complex assembly"/>
    <property type="evidence" value="ECO:0007669"/>
    <property type="project" value="InterPro"/>
</dbReference>
<evidence type="ECO:0000256" key="3">
    <source>
        <dbReference type="ARBA" id="ARBA00022692"/>
    </source>
</evidence>
<evidence type="ECO:0000256" key="6">
    <source>
        <dbReference type="SAM" id="MobiDB-lite"/>
    </source>
</evidence>
<feature type="transmembrane region" description="Helical" evidence="7">
    <location>
        <begin position="220"/>
        <end position="242"/>
    </location>
</feature>
<dbReference type="Pfam" id="PF02683">
    <property type="entry name" value="DsbD_TM"/>
    <property type="match status" value="1"/>
</dbReference>
<evidence type="ECO:0000256" key="5">
    <source>
        <dbReference type="ARBA" id="ARBA00023136"/>
    </source>
</evidence>
<dbReference type="PANTHER" id="PTHR31272">
    <property type="entry name" value="CYTOCHROME C-TYPE BIOGENESIS PROTEIN HI_1454-RELATED"/>
    <property type="match status" value="1"/>
</dbReference>
<keyword evidence="4 7" id="KW-1133">Transmembrane helix</keyword>
<feature type="transmembrane region" description="Helical" evidence="7">
    <location>
        <begin position="113"/>
        <end position="136"/>
    </location>
</feature>
<feature type="domain" description="Cytochrome C biogenesis protein transmembrane" evidence="8">
    <location>
        <begin position="104"/>
        <end position="272"/>
    </location>
</feature>
<proteinExistence type="inferred from homology"/>
<reference evidence="9 10" key="1">
    <citation type="submission" date="2018-11" db="EMBL/GenBank/DDBJ databases">
        <title>Trebonia kvetii gen.nov., sp.nov., a novel acidophilic actinobacterium, and proposal of the new actinobacterial family Treboniaceae fam. nov.</title>
        <authorList>
            <person name="Rapoport D."/>
            <person name="Sagova-Mareckova M."/>
            <person name="Sedlacek I."/>
            <person name="Provaznik J."/>
            <person name="Kralova S."/>
            <person name="Pavlinic D."/>
            <person name="Benes V."/>
            <person name="Kopecky J."/>
        </authorList>
    </citation>
    <scope>NUCLEOTIDE SEQUENCE [LARGE SCALE GENOMIC DNA]</scope>
    <source>
        <strain evidence="9 10">15Tr583</strain>
    </source>
</reference>
<feature type="transmembrane region" description="Helical" evidence="7">
    <location>
        <begin position="12"/>
        <end position="36"/>
    </location>
</feature>
<evidence type="ECO:0000313" key="9">
    <source>
        <dbReference type="EMBL" id="TVZ00322.1"/>
    </source>
</evidence>
<keyword evidence="3 7" id="KW-0812">Transmembrane</keyword>
<accession>A0A6P2BMX8</accession>
<feature type="transmembrane region" description="Helical" evidence="7">
    <location>
        <begin position="183"/>
        <end position="208"/>
    </location>
</feature>
<evidence type="ECO:0000259" key="8">
    <source>
        <dbReference type="Pfam" id="PF02683"/>
    </source>
</evidence>
<feature type="transmembrane region" description="Helical" evidence="7">
    <location>
        <begin position="262"/>
        <end position="286"/>
    </location>
</feature>
<sequence length="298" mass="29856">MSVNSLVSSGPLLLAIPVAVAAGAVTFLSPCCLPLVPGYLSYITGMSGTAVADEAGGAMADPATEDSAGAEAATGTAAQAGGTGSGGVTTRTRKTATGAAAAPTGRTVAGAALFVLGFSAVFSLYGLAAGGIGHLLHTHTDGLTQILGGVTILLGLLFFGAFDRFMFAGRIFKPSLRPQAGLAGAPLLGVLFGVGWTPCLGPTLAAALTLSAQSGTAARGAFLAFVYGLGLGIPFLIVAALFQRLVNVLGFFKRNARMISRIGGVMLVAVGLLEVTGAWTSAVSWLHTHWFGGFQTPL</sequence>
<dbReference type="RefSeq" id="WP_145861037.1">
    <property type="nucleotide sequence ID" value="NZ_RPFW01000009.1"/>
</dbReference>
<keyword evidence="10" id="KW-1185">Reference proteome</keyword>
<dbReference type="GO" id="GO:0016020">
    <property type="term" value="C:membrane"/>
    <property type="evidence" value="ECO:0007669"/>
    <property type="project" value="UniProtKB-SubCell"/>
</dbReference>
<organism evidence="9 10">
    <name type="scientific">Trebonia kvetii</name>
    <dbReference type="NCBI Taxonomy" id="2480626"/>
    <lineage>
        <taxon>Bacteria</taxon>
        <taxon>Bacillati</taxon>
        <taxon>Actinomycetota</taxon>
        <taxon>Actinomycetes</taxon>
        <taxon>Streptosporangiales</taxon>
        <taxon>Treboniaceae</taxon>
        <taxon>Trebonia</taxon>
    </lineage>
</organism>
<comment type="similarity">
    <text evidence="2">Belongs to the DsbD family.</text>
</comment>
<protein>
    <submittedName>
        <fullName evidence="9">Cytochrome c biogenesis protein CcdA</fullName>
    </submittedName>
</protein>
<evidence type="ECO:0000256" key="1">
    <source>
        <dbReference type="ARBA" id="ARBA00004141"/>
    </source>
</evidence>
<dbReference type="InterPro" id="IPR003834">
    <property type="entry name" value="Cyt_c_assmbl_TM_dom"/>
</dbReference>
<dbReference type="EMBL" id="RPFW01000009">
    <property type="protein sequence ID" value="TVZ00322.1"/>
    <property type="molecule type" value="Genomic_DNA"/>
</dbReference>
<comment type="subcellular location">
    <subcellularLocation>
        <location evidence="1">Membrane</location>
        <topology evidence="1">Multi-pass membrane protein</topology>
    </subcellularLocation>
</comment>
<name>A0A6P2BMX8_9ACTN</name>
<dbReference type="Proteomes" id="UP000460272">
    <property type="component" value="Unassembled WGS sequence"/>
</dbReference>
<evidence type="ECO:0000256" key="2">
    <source>
        <dbReference type="ARBA" id="ARBA00006143"/>
    </source>
</evidence>
<feature type="region of interest" description="Disordered" evidence="6">
    <location>
        <begin position="57"/>
        <end position="99"/>
    </location>
</feature>
<comment type="caution">
    <text evidence="9">The sequence shown here is derived from an EMBL/GenBank/DDBJ whole genome shotgun (WGS) entry which is preliminary data.</text>
</comment>
<dbReference type="InterPro" id="IPR051790">
    <property type="entry name" value="Cytochrome_c-biogenesis_DsbD"/>
</dbReference>
<evidence type="ECO:0000256" key="4">
    <source>
        <dbReference type="ARBA" id="ARBA00022989"/>
    </source>
</evidence>
<feature type="compositionally biased region" description="Low complexity" evidence="6">
    <location>
        <begin position="65"/>
        <end position="80"/>
    </location>
</feature>
<evidence type="ECO:0000313" key="10">
    <source>
        <dbReference type="Proteomes" id="UP000460272"/>
    </source>
</evidence>
<dbReference type="AlphaFoldDB" id="A0A6P2BMX8"/>
<feature type="transmembrane region" description="Helical" evidence="7">
    <location>
        <begin position="142"/>
        <end position="162"/>
    </location>
</feature>
<keyword evidence="5 7" id="KW-0472">Membrane</keyword>
<gene>
    <name evidence="9" type="ORF">EAS64_37415</name>
</gene>
<dbReference type="PANTHER" id="PTHR31272:SF4">
    <property type="entry name" value="CYTOCHROME C-TYPE BIOGENESIS PROTEIN HI_1454-RELATED"/>
    <property type="match status" value="1"/>
</dbReference>
<dbReference type="OrthoDB" id="9803065at2"/>